<name>A0AAV4LIS3_9BACL</name>
<comment type="caution">
    <text evidence="2">The sequence shown here is derived from an EMBL/GenBank/DDBJ whole genome shotgun (WGS) entry which is preliminary data.</text>
</comment>
<dbReference type="Pfam" id="PF02567">
    <property type="entry name" value="PhzC-PhzF"/>
    <property type="match status" value="1"/>
</dbReference>
<gene>
    <name evidence="2" type="ORF">DNHGIG_28560</name>
</gene>
<reference evidence="2" key="1">
    <citation type="journal article" date="2023" name="Int. J. Syst. Evol. Microbiol.">
        <title>Collibacillus ludicampi gen. nov., sp. nov., a new soil bacterium of the family Alicyclobacillaceae.</title>
        <authorList>
            <person name="Jojima T."/>
            <person name="Ioku Y."/>
            <person name="Fukuta Y."/>
            <person name="Shirasaka N."/>
            <person name="Matsumura Y."/>
            <person name="Mori M."/>
        </authorList>
    </citation>
    <scope>NUCLEOTIDE SEQUENCE</scope>
    <source>
        <strain evidence="2">TP075</strain>
    </source>
</reference>
<dbReference type="SUPFAM" id="SSF54506">
    <property type="entry name" value="Diaminopimelate epimerase-like"/>
    <property type="match status" value="1"/>
</dbReference>
<dbReference type="Proteomes" id="UP001057291">
    <property type="component" value="Unassembled WGS sequence"/>
</dbReference>
<accession>A0AAV4LIS3</accession>
<dbReference type="AlphaFoldDB" id="A0AAV4LIS3"/>
<keyword evidence="3" id="KW-1185">Reference proteome</keyword>
<proteinExistence type="predicted"/>
<dbReference type="GO" id="GO:0003824">
    <property type="term" value="F:catalytic activity"/>
    <property type="evidence" value="ECO:0007669"/>
    <property type="project" value="InterPro"/>
</dbReference>
<evidence type="ECO:0000313" key="2">
    <source>
        <dbReference type="EMBL" id="GIM47307.1"/>
    </source>
</evidence>
<dbReference type="EMBL" id="BOQE01000001">
    <property type="protein sequence ID" value="GIM47307.1"/>
    <property type="molecule type" value="Genomic_DNA"/>
</dbReference>
<dbReference type="Gene3D" id="3.10.310.10">
    <property type="entry name" value="Diaminopimelate Epimerase, Chain A, domain 1"/>
    <property type="match status" value="1"/>
</dbReference>
<feature type="compositionally biased region" description="Polar residues" evidence="1">
    <location>
        <begin position="78"/>
        <end position="90"/>
    </location>
</feature>
<sequence>MKAETVYHYDAFSSIPNMGNPAEVVLDGADLTEKQMQEVAEKVGFNETAFVLKSENADLRIRFGCRNHRTTEAKSGGPNETGSSSLQENN</sequence>
<evidence type="ECO:0000313" key="3">
    <source>
        <dbReference type="Proteomes" id="UP001057291"/>
    </source>
</evidence>
<dbReference type="InterPro" id="IPR003719">
    <property type="entry name" value="Phenazine_PhzF-like"/>
</dbReference>
<evidence type="ECO:0000256" key="1">
    <source>
        <dbReference type="SAM" id="MobiDB-lite"/>
    </source>
</evidence>
<protein>
    <submittedName>
        <fullName evidence="2">Uncharacterized protein</fullName>
    </submittedName>
</protein>
<feature type="region of interest" description="Disordered" evidence="1">
    <location>
        <begin position="67"/>
        <end position="90"/>
    </location>
</feature>
<organism evidence="2 3">
    <name type="scientific">Collibacillus ludicampi</name>
    <dbReference type="NCBI Taxonomy" id="2771369"/>
    <lineage>
        <taxon>Bacteria</taxon>
        <taxon>Bacillati</taxon>
        <taxon>Bacillota</taxon>
        <taxon>Bacilli</taxon>
        <taxon>Bacillales</taxon>
        <taxon>Alicyclobacillaceae</taxon>
        <taxon>Collibacillus</taxon>
    </lineage>
</organism>